<dbReference type="GO" id="GO:0006749">
    <property type="term" value="P:glutathione metabolic process"/>
    <property type="evidence" value="ECO:0007669"/>
    <property type="project" value="TreeGrafter"/>
</dbReference>
<dbReference type="Gene3D" id="1.20.1050.10">
    <property type="match status" value="1"/>
</dbReference>
<evidence type="ECO:0000313" key="3">
    <source>
        <dbReference type="EMBL" id="VVC91588.1"/>
    </source>
</evidence>
<feature type="domain" description="GST C-terminal" evidence="2">
    <location>
        <begin position="89"/>
        <end position="210"/>
    </location>
</feature>
<keyword evidence="4" id="KW-1185">Reference proteome</keyword>
<evidence type="ECO:0000259" key="2">
    <source>
        <dbReference type="PROSITE" id="PS50405"/>
    </source>
</evidence>
<dbReference type="EMBL" id="FZQP02001103">
    <property type="protein sequence ID" value="VVC91588.1"/>
    <property type="molecule type" value="Genomic_DNA"/>
</dbReference>
<reference evidence="3 4" key="1">
    <citation type="submission" date="2017-07" db="EMBL/GenBank/DDBJ databases">
        <authorList>
            <person name="Talla V."/>
            <person name="Backstrom N."/>
        </authorList>
    </citation>
    <scope>NUCLEOTIDE SEQUENCE [LARGE SCALE GENOMIC DNA]</scope>
</reference>
<dbReference type="AlphaFoldDB" id="A0A5E4Q270"/>
<evidence type="ECO:0000313" key="4">
    <source>
        <dbReference type="Proteomes" id="UP000324832"/>
    </source>
</evidence>
<protein>
    <submittedName>
        <fullName evidence="3">Uncharacterized protein</fullName>
    </submittedName>
</protein>
<proteinExistence type="predicted"/>
<dbReference type="Pfam" id="PF13417">
    <property type="entry name" value="GST_N_3"/>
    <property type="match status" value="1"/>
</dbReference>
<dbReference type="PANTHER" id="PTHR43969:SF7">
    <property type="entry name" value="GST-CONTAINING FLYWCH ZINC-FINGER PROTEIN"/>
    <property type="match status" value="1"/>
</dbReference>
<dbReference type="InterPro" id="IPR040079">
    <property type="entry name" value="Glutathione_S-Trfase"/>
</dbReference>
<dbReference type="InterPro" id="IPR004046">
    <property type="entry name" value="GST_C"/>
</dbReference>
<dbReference type="SFLD" id="SFLDS00019">
    <property type="entry name" value="Glutathione_Transferase_(cytos"/>
    <property type="match status" value="1"/>
</dbReference>
<dbReference type="PROSITE" id="PS50405">
    <property type="entry name" value="GST_CTER"/>
    <property type="match status" value="1"/>
</dbReference>
<organism evidence="3 4">
    <name type="scientific">Leptidea sinapis</name>
    <dbReference type="NCBI Taxonomy" id="189913"/>
    <lineage>
        <taxon>Eukaryota</taxon>
        <taxon>Metazoa</taxon>
        <taxon>Ecdysozoa</taxon>
        <taxon>Arthropoda</taxon>
        <taxon>Hexapoda</taxon>
        <taxon>Insecta</taxon>
        <taxon>Pterygota</taxon>
        <taxon>Neoptera</taxon>
        <taxon>Endopterygota</taxon>
        <taxon>Lepidoptera</taxon>
        <taxon>Glossata</taxon>
        <taxon>Ditrysia</taxon>
        <taxon>Papilionoidea</taxon>
        <taxon>Pieridae</taxon>
        <taxon>Dismorphiinae</taxon>
        <taxon>Leptidea</taxon>
    </lineage>
</organism>
<sequence>MAVLYKAYSSPPVRCVMMVADILNIKYESQEINPLLREQDSPEMTKKNPMRTIPTWEEDNFVLGDSHAIILYLFDKYAKPEHYYLYPKDKQIRAKVNLRLFFDCGVLFPRLRSVMAPTYMGRLTEMSNSMRKNIDDSYRVLEAYLSDTVYLADDVITLADISVVSTLATLNGLRPIDRFPKLKRWYDKMCEEDFVKRINMPGAQEHIEGLLTLMEMNKSKLKSHI</sequence>
<dbReference type="Proteomes" id="UP000324832">
    <property type="component" value="Unassembled WGS sequence"/>
</dbReference>
<feature type="domain" description="GST N-terminal" evidence="1">
    <location>
        <begin position="1"/>
        <end position="81"/>
    </location>
</feature>
<dbReference type="SFLD" id="SFLDG00358">
    <property type="entry name" value="Main_(cytGST)"/>
    <property type="match status" value="1"/>
</dbReference>
<dbReference type="InterPro" id="IPR004045">
    <property type="entry name" value="Glutathione_S-Trfase_N"/>
</dbReference>
<dbReference type="InterPro" id="IPR036282">
    <property type="entry name" value="Glutathione-S-Trfase_C_sf"/>
</dbReference>
<dbReference type="PANTHER" id="PTHR43969">
    <property type="entry name" value="GLUTATHIONE S TRANSFERASE D10, ISOFORM A-RELATED"/>
    <property type="match status" value="1"/>
</dbReference>
<dbReference type="Pfam" id="PF00043">
    <property type="entry name" value="GST_C"/>
    <property type="match status" value="1"/>
</dbReference>
<dbReference type="CDD" id="cd03177">
    <property type="entry name" value="GST_C_Delta_Epsilon"/>
    <property type="match status" value="1"/>
</dbReference>
<gene>
    <name evidence="3" type="ORF">LSINAPIS_LOCUS4228</name>
</gene>
<dbReference type="GO" id="GO:0004364">
    <property type="term" value="F:glutathione transferase activity"/>
    <property type="evidence" value="ECO:0007669"/>
    <property type="project" value="TreeGrafter"/>
</dbReference>
<dbReference type="InterPro" id="IPR010987">
    <property type="entry name" value="Glutathione-S-Trfase_C-like"/>
</dbReference>
<name>A0A5E4Q270_9NEOP</name>
<evidence type="ECO:0000259" key="1">
    <source>
        <dbReference type="PROSITE" id="PS50404"/>
    </source>
</evidence>
<accession>A0A5E4Q270</accession>
<dbReference type="InterPro" id="IPR036249">
    <property type="entry name" value="Thioredoxin-like_sf"/>
</dbReference>
<dbReference type="SUPFAM" id="SSF47616">
    <property type="entry name" value="GST C-terminal domain-like"/>
    <property type="match status" value="1"/>
</dbReference>
<dbReference type="PROSITE" id="PS50404">
    <property type="entry name" value="GST_NTER"/>
    <property type="match status" value="1"/>
</dbReference>
<dbReference type="FunFam" id="1.20.1050.10:FF:000007">
    <property type="entry name" value="Glutathione S-transferase 1-1"/>
    <property type="match status" value="1"/>
</dbReference>
<dbReference type="SUPFAM" id="SSF52833">
    <property type="entry name" value="Thioredoxin-like"/>
    <property type="match status" value="1"/>
</dbReference>
<dbReference type="Gene3D" id="3.40.30.10">
    <property type="entry name" value="Glutaredoxin"/>
    <property type="match status" value="1"/>
</dbReference>